<comment type="similarity">
    <text evidence="6">Belongs to the synaptopodin family.</text>
</comment>
<dbReference type="GO" id="GO:0015629">
    <property type="term" value="C:actin cytoskeleton"/>
    <property type="evidence" value="ECO:0007669"/>
    <property type="project" value="TreeGrafter"/>
</dbReference>
<dbReference type="GeneID" id="103507566"/>
<comment type="subcellular location">
    <subcellularLocation>
        <location evidence="1">Cell junction</location>
    </subcellularLocation>
    <subcellularLocation>
        <location evidence="2">Cytoplasm</location>
    </subcellularLocation>
</comment>
<dbReference type="FunFam" id="2.30.42.10:FF:000055">
    <property type="entry name" value="PDZ and LIM domain protein 3"/>
    <property type="match status" value="1"/>
</dbReference>
<evidence type="ECO:0000256" key="6">
    <source>
        <dbReference type="ARBA" id="ARBA00038161"/>
    </source>
</evidence>
<dbReference type="SMART" id="SM00228">
    <property type="entry name" value="PDZ"/>
    <property type="match status" value="1"/>
</dbReference>
<dbReference type="GO" id="GO:0070161">
    <property type="term" value="C:anchoring junction"/>
    <property type="evidence" value="ECO:0007669"/>
    <property type="project" value="UniProtKB-SubCell"/>
</dbReference>
<name>A0A3Q0IPN2_DIACI</name>
<dbReference type="Pfam" id="PF00595">
    <property type="entry name" value="PDZ"/>
    <property type="match status" value="1"/>
</dbReference>
<evidence type="ECO:0000256" key="8">
    <source>
        <dbReference type="SAM" id="MobiDB-lite"/>
    </source>
</evidence>
<evidence type="ECO:0000256" key="3">
    <source>
        <dbReference type="ARBA" id="ARBA00022490"/>
    </source>
</evidence>
<dbReference type="RefSeq" id="XP_026678197.1">
    <property type="nucleotide sequence ID" value="XM_026822396.1"/>
</dbReference>
<evidence type="ECO:0000313" key="11">
    <source>
        <dbReference type="Proteomes" id="UP000079169"/>
    </source>
</evidence>
<dbReference type="PROSITE" id="PS50831">
    <property type="entry name" value="SOHO"/>
    <property type="match status" value="1"/>
</dbReference>
<feature type="region of interest" description="Disordered" evidence="8">
    <location>
        <begin position="580"/>
        <end position="619"/>
    </location>
</feature>
<organism evidence="11 12">
    <name type="scientific">Diaphorina citri</name>
    <name type="common">Asian citrus psyllid</name>
    <dbReference type="NCBI Taxonomy" id="121845"/>
    <lineage>
        <taxon>Eukaryota</taxon>
        <taxon>Metazoa</taxon>
        <taxon>Ecdysozoa</taxon>
        <taxon>Arthropoda</taxon>
        <taxon>Hexapoda</taxon>
        <taxon>Insecta</taxon>
        <taxon>Pterygota</taxon>
        <taxon>Neoptera</taxon>
        <taxon>Paraneoptera</taxon>
        <taxon>Hemiptera</taxon>
        <taxon>Sternorrhyncha</taxon>
        <taxon>Psylloidea</taxon>
        <taxon>Psyllidae</taxon>
        <taxon>Diaphorininae</taxon>
        <taxon>Diaphorina</taxon>
    </lineage>
</organism>
<evidence type="ECO:0000259" key="10">
    <source>
        <dbReference type="PROSITE" id="PS50831"/>
    </source>
</evidence>
<dbReference type="GO" id="GO:0032233">
    <property type="term" value="P:positive regulation of actin filament bundle assembly"/>
    <property type="evidence" value="ECO:0007669"/>
    <property type="project" value="TreeGrafter"/>
</dbReference>
<feature type="domain" description="SoHo" evidence="10">
    <location>
        <begin position="353"/>
        <end position="416"/>
    </location>
</feature>
<keyword evidence="7" id="KW-0175">Coiled coil</keyword>
<reference evidence="12" key="1">
    <citation type="submission" date="2025-08" db="UniProtKB">
        <authorList>
            <consortium name="RefSeq"/>
        </authorList>
    </citation>
    <scope>IDENTIFICATION</scope>
</reference>
<evidence type="ECO:0000256" key="4">
    <source>
        <dbReference type="ARBA" id="ARBA00022553"/>
    </source>
</evidence>
<dbReference type="GO" id="GO:0030018">
    <property type="term" value="C:Z disc"/>
    <property type="evidence" value="ECO:0007669"/>
    <property type="project" value="TreeGrafter"/>
</dbReference>
<dbReference type="Gene3D" id="2.30.42.10">
    <property type="match status" value="1"/>
</dbReference>
<proteinExistence type="inferred from homology"/>
<dbReference type="Proteomes" id="UP000079169">
    <property type="component" value="Unplaced"/>
</dbReference>
<feature type="compositionally biased region" description="Polar residues" evidence="8">
    <location>
        <begin position="302"/>
        <end position="312"/>
    </location>
</feature>
<keyword evidence="5" id="KW-0965">Cell junction</keyword>
<dbReference type="STRING" id="121845.A0A3Q0IPN2"/>
<dbReference type="PROSITE" id="PS50106">
    <property type="entry name" value="PDZ"/>
    <property type="match status" value="1"/>
</dbReference>
<dbReference type="GO" id="GO:0003779">
    <property type="term" value="F:actin binding"/>
    <property type="evidence" value="ECO:0007669"/>
    <property type="project" value="TreeGrafter"/>
</dbReference>
<accession>A0A3Q0IPN2</accession>
<feature type="region of interest" description="Disordered" evidence="8">
    <location>
        <begin position="76"/>
        <end position="377"/>
    </location>
</feature>
<feature type="compositionally biased region" description="Basic and acidic residues" evidence="8">
    <location>
        <begin position="104"/>
        <end position="116"/>
    </location>
</feature>
<dbReference type="KEGG" id="dci:103507566"/>
<dbReference type="InterPro" id="IPR036034">
    <property type="entry name" value="PDZ_sf"/>
</dbReference>
<sequence>MTARIILLEGGPPWGFRMTSGAENSNIPLKISRVNPGSKAAQKGIREGDIITSINDQPSMKLNPTEAQKLLKQAGANLKLGLNENGAKSNSKQRPKTQGQLENSKTENEADLKEAPTEPEETPEEFSTVKKKGTWSPATTPEVQRKSLEDSVKEVTEQNKRLDSSEPPVPVWTPKSAPSSPSAQRKFQPVNFKSPTLPRKATGTPNAARKPESPTVTKPPTPRSLPVSPAPSHCNVIPPPTPPPSLSTPDSPLISRSTQISRSSSSELTTTVSHTVQSQSSTSNQQSSSYSSSSIPRASPNLPKSQNPTITLLQKAREGQIPKGASYLEPNMPEKQQQKDQNDNNIDSINENKPKARKVAGVGPTIQEGVPTSLRSEVDDDNKEKWYKKMYDSLHKFGSDQDYVTVRYKAKRKEDGHGYSSEPEGVTGNKYATLDRRRIARGNKENEFVSAVNNVDNISYQNSIKHAMEIYKNQPGRIENYQPGHSSISEKEAKQWWDDMMDIFDGQMEQGKGRPFPTVVSSPTTKQPFMTYALKESGYESDSTLVFKKRDENQQQLSPSEQKIAYKVIQQGGEVPLHGLRKAAPEKPKDPAPRDSSVPVREYQSLSPGTGLGAESPHKYVDSEVTLQYRRPVRNEIKELISEEELARRQAEAMRRIYQEERRRKYLQELHDISSRRHTDNFT</sequence>
<evidence type="ECO:0000256" key="7">
    <source>
        <dbReference type="SAM" id="Coils"/>
    </source>
</evidence>
<keyword evidence="3" id="KW-0963">Cytoplasm</keyword>
<keyword evidence="11" id="KW-1185">Reference proteome</keyword>
<feature type="compositionally biased region" description="Basic and acidic residues" evidence="8">
    <location>
        <begin position="583"/>
        <end position="593"/>
    </location>
</feature>
<evidence type="ECO:0000256" key="1">
    <source>
        <dbReference type="ARBA" id="ARBA00004282"/>
    </source>
</evidence>
<dbReference type="PANTHER" id="PTHR24217">
    <property type="entry name" value="PUTATIVE-RELATED"/>
    <property type="match status" value="1"/>
</dbReference>
<feature type="compositionally biased region" description="Polar residues" evidence="8">
    <location>
        <begin position="176"/>
        <end position="185"/>
    </location>
</feature>
<evidence type="ECO:0000256" key="5">
    <source>
        <dbReference type="ARBA" id="ARBA00022949"/>
    </source>
</evidence>
<dbReference type="GO" id="GO:0005634">
    <property type="term" value="C:nucleus"/>
    <property type="evidence" value="ECO:0007669"/>
    <property type="project" value="TreeGrafter"/>
</dbReference>
<feature type="domain" description="PDZ" evidence="9">
    <location>
        <begin position="2"/>
        <end position="86"/>
    </location>
</feature>
<feature type="compositionally biased region" description="Basic and acidic residues" evidence="8">
    <location>
        <begin position="143"/>
        <end position="164"/>
    </location>
</feature>
<feature type="compositionally biased region" description="Low complexity" evidence="8">
    <location>
        <begin position="247"/>
        <end position="294"/>
    </location>
</feature>
<dbReference type="InterPro" id="IPR001478">
    <property type="entry name" value="PDZ"/>
</dbReference>
<dbReference type="PaxDb" id="121845-A0A3Q0IPN2"/>
<protein>
    <submittedName>
        <fullName evidence="12">Uncharacterized protein LOC103507566</fullName>
    </submittedName>
</protein>
<evidence type="ECO:0000313" key="12">
    <source>
        <dbReference type="RefSeq" id="XP_026678197.1"/>
    </source>
</evidence>
<feature type="compositionally biased region" description="Pro residues" evidence="8">
    <location>
        <begin position="237"/>
        <end position="246"/>
    </location>
</feature>
<dbReference type="AlphaFoldDB" id="A0A3Q0IPN2"/>
<dbReference type="InterPro" id="IPR003127">
    <property type="entry name" value="SoHo_dom"/>
</dbReference>
<evidence type="ECO:0000256" key="2">
    <source>
        <dbReference type="ARBA" id="ARBA00004496"/>
    </source>
</evidence>
<dbReference type="PANTHER" id="PTHR24217:SF0">
    <property type="entry name" value="PDZ DOMAIN-CONTAINING PROTEIN"/>
    <property type="match status" value="1"/>
</dbReference>
<feature type="compositionally biased region" description="Polar residues" evidence="8">
    <location>
        <begin position="86"/>
        <end position="103"/>
    </location>
</feature>
<feature type="coiled-coil region" evidence="7">
    <location>
        <begin position="634"/>
        <end position="661"/>
    </location>
</feature>
<dbReference type="InterPro" id="IPR051976">
    <property type="entry name" value="Synaptopodin_domain"/>
</dbReference>
<dbReference type="SUPFAM" id="SSF50156">
    <property type="entry name" value="PDZ domain-like"/>
    <property type="match status" value="1"/>
</dbReference>
<keyword evidence="4" id="KW-0597">Phosphoprotein</keyword>
<gene>
    <name evidence="12" type="primary">LOC103507566</name>
</gene>
<evidence type="ECO:0000259" key="9">
    <source>
        <dbReference type="PROSITE" id="PS50106"/>
    </source>
</evidence>